<evidence type="ECO:0000256" key="2">
    <source>
        <dbReference type="ARBA" id="ARBA00022649"/>
    </source>
</evidence>
<evidence type="ECO:0008006" key="5">
    <source>
        <dbReference type="Google" id="ProtNLM"/>
    </source>
</evidence>
<dbReference type="Pfam" id="PF02452">
    <property type="entry name" value="PemK_toxin"/>
    <property type="match status" value="1"/>
</dbReference>
<dbReference type="STRING" id="39482.ERS852491_00390"/>
<organism evidence="3 4">
    <name type="scientific">Faecalicatena contorta</name>
    <dbReference type="NCBI Taxonomy" id="39482"/>
    <lineage>
        <taxon>Bacteria</taxon>
        <taxon>Bacillati</taxon>
        <taxon>Bacillota</taxon>
        <taxon>Clostridia</taxon>
        <taxon>Lachnospirales</taxon>
        <taxon>Lachnospiraceae</taxon>
        <taxon>Faecalicatena</taxon>
    </lineage>
</organism>
<gene>
    <name evidence="3" type="ORF">ERS852491_00390</name>
</gene>
<dbReference type="OrthoDB" id="2002983at2"/>
<evidence type="ECO:0000313" key="4">
    <source>
        <dbReference type="Proteomes" id="UP000095544"/>
    </source>
</evidence>
<dbReference type="Proteomes" id="UP000095544">
    <property type="component" value="Unassembled WGS sequence"/>
</dbReference>
<evidence type="ECO:0000313" key="3">
    <source>
        <dbReference type="EMBL" id="CUN73820.1"/>
    </source>
</evidence>
<sequence>MKETLHQGDIVKIERIKSPVLVTSKDFFNQTGEIIGCPIFQDSVPSPLHIKIKADSMEGYVQCEKLALLDLNVRGFLKTDSISMADIINITDAIQGIFDYV</sequence>
<protein>
    <recommendedName>
        <fullName evidence="5">PemK-like, MazF-like toxin of type II toxin-antitoxin system</fullName>
    </recommendedName>
</protein>
<dbReference type="SUPFAM" id="SSF50118">
    <property type="entry name" value="Cell growth inhibitor/plasmid maintenance toxic component"/>
    <property type="match status" value="1"/>
</dbReference>
<reference evidence="3 4" key="1">
    <citation type="submission" date="2015-09" db="EMBL/GenBank/DDBJ databases">
        <authorList>
            <consortium name="Pathogen Informatics"/>
        </authorList>
    </citation>
    <scope>NUCLEOTIDE SEQUENCE [LARGE SCALE GENOMIC DNA]</scope>
    <source>
        <strain evidence="3 4">2789STDY5834876</strain>
    </source>
</reference>
<accession>A0A173ZDT7</accession>
<dbReference type="AlphaFoldDB" id="A0A173ZDT7"/>
<evidence type="ECO:0000256" key="1">
    <source>
        <dbReference type="ARBA" id="ARBA00007521"/>
    </source>
</evidence>
<proteinExistence type="inferred from homology"/>
<dbReference type="InterPro" id="IPR003477">
    <property type="entry name" value="PemK-like"/>
</dbReference>
<name>A0A173ZDT7_9FIRM</name>
<dbReference type="EMBL" id="CYZU01000002">
    <property type="protein sequence ID" value="CUN73820.1"/>
    <property type="molecule type" value="Genomic_DNA"/>
</dbReference>
<dbReference type="InterPro" id="IPR011067">
    <property type="entry name" value="Plasmid_toxin/cell-grow_inhib"/>
</dbReference>
<keyword evidence="2" id="KW-1277">Toxin-antitoxin system</keyword>
<dbReference type="GO" id="GO:0003677">
    <property type="term" value="F:DNA binding"/>
    <property type="evidence" value="ECO:0007669"/>
    <property type="project" value="InterPro"/>
</dbReference>
<comment type="similarity">
    <text evidence="1">Belongs to the PemK/MazF family.</text>
</comment>
<dbReference type="Gene3D" id="2.30.30.110">
    <property type="match status" value="1"/>
</dbReference>
<dbReference type="RefSeq" id="WP_055150436.1">
    <property type="nucleotide sequence ID" value="NZ_CYZU01000002.1"/>
</dbReference>